<dbReference type="InterPro" id="IPR016024">
    <property type="entry name" value="ARM-type_fold"/>
</dbReference>
<sequence length="222" mass="25341">MSFFNDPDSILVKNTETFTRAFLDIVLTKNQDCCVEAMRALGNFTQSEDSRRLLVEGRGLQAIIMLLDSSSIDLAFCVCGVLINMMVDRSTRTLIKNDQQTISKFVDLLKNAVDVDWALVGLVCQILWNYTEDMNSTHEYFDDIDAEDLITTLTDFTDPSIIATMLHPQSSTNETETREEVDEEYEEHFKESWGEFLPIGQSLLQRMEQCHSHLEPLVTPPD</sequence>
<dbReference type="AlphaFoldDB" id="A0A7M5VB78"/>
<dbReference type="Proteomes" id="UP000594262">
    <property type="component" value="Unplaced"/>
</dbReference>
<dbReference type="EnsemblMetazoa" id="CLYHEMT006897.1">
    <property type="protein sequence ID" value="CLYHEMP006897.1"/>
    <property type="gene ID" value="CLYHEMG006897"/>
</dbReference>
<dbReference type="InterPro" id="IPR038905">
    <property type="entry name" value="ARMC2"/>
</dbReference>
<keyword evidence="2" id="KW-1185">Reference proteome</keyword>
<proteinExistence type="predicted"/>
<accession>A0A7M5VB78</accession>
<dbReference type="GO" id="GO:0044782">
    <property type="term" value="P:cilium organization"/>
    <property type="evidence" value="ECO:0007669"/>
    <property type="project" value="TreeGrafter"/>
</dbReference>
<dbReference type="OrthoDB" id="247006at2759"/>
<evidence type="ECO:0000313" key="1">
    <source>
        <dbReference type="EnsemblMetazoa" id="CLYHEMP006897.1"/>
    </source>
</evidence>
<evidence type="ECO:0000313" key="2">
    <source>
        <dbReference type="Proteomes" id="UP000594262"/>
    </source>
</evidence>
<reference evidence="1" key="1">
    <citation type="submission" date="2021-01" db="UniProtKB">
        <authorList>
            <consortium name="EnsemblMetazoa"/>
        </authorList>
    </citation>
    <scope>IDENTIFICATION</scope>
</reference>
<evidence type="ECO:0008006" key="3">
    <source>
        <dbReference type="Google" id="ProtNLM"/>
    </source>
</evidence>
<dbReference type="Gene3D" id="1.25.10.10">
    <property type="entry name" value="Leucine-rich Repeat Variant"/>
    <property type="match status" value="1"/>
</dbReference>
<protein>
    <recommendedName>
        <fullName evidence="3">Armadillo repeat containing protein</fullName>
    </recommendedName>
</protein>
<dbReference type="PANTHER" id="PTHR21356">
    <property type="entry name" value="ARMADILLO REPEAT CONTAINING 2"/>
    <property type="match status" value="1"/>
</dbReference>
<organism evidence="1 2">
    <name type="scientific">Clytia hemisphaerica</name>
    <dbReference type="NCBI Taxonomy" id="252671"/>
    <lineage>
        <taxon>Eukaryota</taxon>
        <taxon>Metazoa</taxon>
        <taxon>Cnidaria</taxon>
        <taxon>Hydrozoa</taxon>
        <taxon>Hydroidolina</taxon>
        <taxon>Leptothecata</taxon>
        <taxon>Obeliida</taxon>
        <taxon>Clytiidae</taxon>
        <taxon>Clytia</taxon>
    </lineage>
</organism>
<dbReference type="SUPFAM" id="SSF48371">
    <property type="entry name" value="ARM repeat"/>
    <property type="match status" value="1"/>
</dbReference>
<dbReference type="InterPro" id="IPR011989">
    <property type="entry name" value="ARM-like"/>
</dbReference>
<name>A0A7M5VB78_9CNID</name>
<dbReference type="PANTHER" id="PTHR21356:SF1">
    <property type="entry name" value="ARMADILLO REPEAT-CONTAINING PROTEIN 2"/>
    <property type="match status" value="1"/>
</dbReference>